<feature type="domain" description="TRAP C4-dicarboxylate transport system permease DctM subunit" evidence="3">
    <location>
        <begin position="130"/>
        <end position="626"/>
    </location>
</feature>
<dbReference type="Pfam" id="PF06808">
    <property type="entry name" value="DctM"/>
    <property type="match status" value="1"/>
</dbReference>
<feature type="transmembrane region" description="Helical" evidence="2">
    <location>
        <begin position="561"/>
        <end position="578"/>
    </location>
</feature>
<comment type="function">
    <text evidence="1">Part of the tripartite ATP-independent periplasmic (TRAP) transport system.</text>
</comment>
<feature type="transmembrane region" description="Helical" evidence="2">
    <location>
        <begin position="86"/>
        <end position="107"/>
    </location>
</feature>
<evidence type="ECO:0000313" key="5">
    <source>
        <dbReference type="Proteomes" id="UP001069802"/>
    </source>
</evidence>
<feature type="transmembrane region" description="Helical" evidence="2">
    <location>
        <begin position="611"/>
        <end position="628"/>
    </location>
</feature>
<feature type="transmembrane region" description="Helical" evidence="2">
    <location>
        <begin position="34"/>
        <end position="55"/>
    </location>
</feature>
<dbReference type="PANTHER" id="PTHR43849:SF2">
    <property type="entry name" value="BLL3936 PROTEIN"/>
    <property type="match status" value="1"/>
</dbReference>
<feature type="transmembrane region" description="Helical" evidence="2">
    <location>
        <begin position="382"/>
        <end position="398"/>
    </location>
</feature>
<dbReference type="EMBL" id="JAPWGY010000004">
    <property type="protein sequence ID" value="MCZ4281827.1"/>
    <property type="molecule type" value="Genomic_DNA"/>
</dbReference>
<feature type="transmembrane region" description="Helical" evidence="2">
    <location>
        <begin position="635"/>
        <end position="656"/>
    </location>
</feature>
<name>A0ABT4LL40_9PROT</name>
<organism evidence="4 5">
    <name type="scientific">Kiloniella laminariae</name>
    <dbReference type="NCBI Taxonomy" id="454162"/>
    <lineage>
        <taxon>Bacteria</taxon>
        <taxon>Pseudomonadati</taxon>
        <taxon>Pseudomonadota</taxon>
        <taxon>Alphaproteobacteria</taxon>
        <taxon>Rhodospirillales</taxon>
        <taxon>Kiloniellaceae</taxon>
        <taxon>Kiloniella</taxon>
    </lineage>
</organism>
<dbReference type="RefSeq" id="WP_269423981.1">
    <property type="nucleotide sequence ID" value="NZ_JAPWGY010000004.1"/>
</dbReference>
<keyword evidence="2" id="KW-0812">Transmembrane</keyword>
<dbReference type="PANTHER" id="PTHR43849">
    <property type="entry name" value="BLL3936 PROTEIN"/>
    <property type="match status" value="1"/>
</dbReference>
<dbReference type="InterPro" id="IPR010656">
    <property type="entry name" value="DctM"/>
</dbReference>
<keyword evidence="5" id="KW-1185">Reference proteome</keyword>
<feature type="transmembrane region" description="Helical" evidence="2">
    <location>
        <begin position="676"/>
        <end position="697"/>
    </location>
</feature>
<keyword evidence="1" id="KW-0813">Transport</keyword>
<keyword evidence="2" id="KW-1133">Transmembrane helix</keyword>
<feature type="transmembrane region" description="Helical" evidence="2">
    <location>
        <begin position="61"/>
        <end position="79"/>
    </location>
</feature>
<dbReference type="Proteomes" id="UP001069802">
    <property type="component" value="Unassembled WGS sequence"/>
</dbReference>
<reference evidence="4" key="1">
    <citation type="submission" date="2022-12" db="EMBL/GenBank/DDBJ databases">
        <title>Bacterial isolates from different developmental stages of Nematostella vectensis.</title>
        <authorList>
            <person name="Fraune S."/>
        </authorList>
    </citation>
    <scope>NUCLEOTIDE SEQUENCE</scope>
    <source>
        <strain evidence="4">G21630-S1</strain>
    </source>
</reference>
<feature type="transmembrane region" description="Helical" evidence="2">
    <location>
        <begin position="188"/>
        <end position="212"/>
    </location>
</feature>
<evidence type="ECO:0000256" key="1">
    <source>
        <dbReference type="RuleBase" id="RU369079"/>
    </source>
</evidence>
<comment type="caution">
    <text evidence="4">The sequence shown here is derived from an EMBL/GenBank/DDBJ whole genome shotgun (WGS) entry which is preliminary data.</text>
</comment>
<evidence type="ECO:0000256" key="2">
    <source>
        <dbReference type="SAM" id="Phobius"/>
    </source>
</evidence>
<feature type="transmembrane region" description="Helical" evidence="2">
    <location>
        <begin position="456"/>
        <end position="483"/>
    </location>
</feature>
<dbReference type="NCBIfam" id="TIGR02123">
    <property type="entry name" value="TRAP_fused"/>
    <property type="match status" value="1"/>
</dbReference>
<gene>
    <name evidence="4" type="ORF">O4H49_13635</name>
</gene>
<feature type="transmembrane region" description="Helical" evidence="2">
    <location>
        <begin position="419"/>
        <end position="444"/>
    </location>
</feature>
<comment type="subcellular location">
    <subcellularLocation>
        <location evidence="1">Cell inner membrane</location>
        <topology evidence="1">Multi-pass membrane protein</topology>
    </subcellularLocation>
</comment>
<evidence type="ECO:0000313" key="4">
    <source>
        <dbReference type="EMBL" id="MCZ4281827.1"/>
    </source>
</evidence>
<keyword evidence="2" id="KW-0472">Membrane</keyword>
<feature type="transmembrane region" description="Helical" evidence="2">
    <location>
        <begin position="144"/>
        <end position="168"/>
    </location>
</feature>
<sequence>MSQEAEKSDPQSPETELGEQEITIRGQGMWTSKAVFGLGVVISLMHIYFNVFAVIPSLWQNALHFSGFVLMGALIYPMFGKGEGKFSIITDIFLGLTGAFSAIYLVAMEDAIYARGVDMVLEELIASTLLILVAIEFTRRTTGWIIPVLIVLALTYIGWWGQLIDGVFRFGGLPPERVLFRSIYGDDALFGNIALISSSFVFMFILFGAFLVRSGAGDFIIDLAQVVAGRTVGGPGLVAVLASGLTGTISGSAVANTASTGVITIPLMKKAGFPAKFAAGVETAASTGGQLMPPIMGAGAFVMASYTQIPYTTIIAVSALPAILYFVSVAFFVRIEAKKNNVQVVAGSSETALEVLKRGGLPFLLPITLLIGLLIYGYTPTYAAGIAIIGVVVASWLTPNKMGPKAVFEALALGARNMVMTAILLCSVGLIVNVIATAGIGNIFSLMINEWAGGNLIIAMILIGLASLVLGMGLPVTAAYIVLGTLSAPALYALISDGMLVDAVASGTLPEGAKAIFMLATPERLAEIGLPMSTEAARELLALVPPDLVNTLREATLSKEVLVYALLSAHMIIFWLSQDSNVTPPVCLTAFTAAAIAKTPPMATGLESWKIAKGLYIVPLLFAYTPFLGGEWHEVLMIFGFSLVGLYAFTGAIQGYMEQKLGWLERGISLVFAGVLLWPLGWMVHLGALALFVLFFIRNVNRKAA</sequence>
<feature type="transmembrane region" description="Helical" evidence="2">
    <location>
        <begin position="119"/>
        <end position="137"/>
    </location>
</feature>
<evidence type="ECO:0000259" key="3">
    <source>
        <dbReference type="Pfam" id="PF06808"/>
    </source>
</evidence>
<feature type="transmembrane region" description="Helical" evidence="2">
    <location>
        <begin position="315"/>
        <end position="335"/>
    </location>
</feature>
<accession>A0ABT4LL40</accession>
<dbReference type="InterPro" id="IPR011853">
    <property type="entry name" value="TRAP_DctM-Dct_fused"/>
</dbReference>
<keyword evidence="1" id="KW-0997">Cell inner membrane</keyword>
<keyword evidence="1" id="KW-1003">Cell membrane</keyword>
<protein>
    <submittedName>
        <fullName evidence="4">TRAP transporter fused permease subunit</fullName>
    </submittedName>
</protein>
<proteinExistence type="predicted"/>